<dbReference type="GeneID" id="41958537"/>
<accession>A0A6P8BB77</accession>
<reference evidence="2" key="1">
    <citation type="journal article" date="2019" name="Mol. Biol. Evol.">
        <title>Blast fungal genomes show frequent chromosomal changes, gene gains and losses, and effector gene turnover.</title>
        <authorList>
            <person name="Gomez Luciano L.B."/>
            <person name="Jason Tsai I."/>
            <person name="Chuma I."/>
            <person name="Tosa Y."/>
            <person name="Chen Y.H."/>
            <person name="Li J.Y."/>
            <person name="Li M.Y."/>
            <person name="Jade Lu M.Y."/>
            <person name="Nakayashiki H."/>
            <person name="Li W.H."/>
        </authorList>
    </citation>
    <scope>NUCLEOTIDE SEQUENCE</scope>
    <source>
        <strain evidence="2">NI907</strain>
    </source>
</reference>
<dbReference type="KEGG" id="pgri:PgNI_03574"/>
<protein>
    <recommendedName>
        <fullName evidence="3">Zygote-specific protein</fullName>
    </recommendedName>
</protein>
<reference evidence="2" key="3">
    <citation type="submission" date="2025-08" db="UniProtKB">
        <authorList>
            <consortium name="RefSeq"/>
        </authorList>
    </citation>
    <scope>IDENTIFICATION</scope>
    <source>
        <strain evidence="2">NI907</strain>
    </source>
</reference>
<keyword evidence="1" id="KW-1185">Reference proteome</keyword>
<proteinExistence type="predicted"/>
<evidence type="ECO:0000313" key="1">
    <source>
        <dbReference type="Proteomes" id="UP000515153"/>
    </source>
</evidence>
<dbReference type="Proteomes" id="UP000515153">
    <property type="component" value="Unplaced"/>
</dbReference>
<dbReference type="PANTHER" id="PTHR37475">
    <property type="entry name" value="ZYGOTE-SPECIFIC CLASS V COPY B GENE PROTEIN"/>
    <property type="match status" value="1"/>
</dbReference>
<organism evidence="1 2">
    <name type="scientific">Pyricularia grisea</name>
    <name type="common">Crabgrass-specific blast fungus</name>
    <name type="synonym">Magnaporthe grisea</name>
    <dbReference type="NCBI Taxonomy" id="148305"/>
    <lineage>
        <taxon>Eukaryota</taxon>
        <taxon>Fungi</taxon>
        <taxon>Dikarya</taxon>
        <taxon>Ascomycota</taxon>
        <taxon>Pezizomycotina</taxon>
        <taxon>Sordariomycetes</taxon>
        <taxon>Sordariomycetidae</taxon>
        <taxon>Magnaporthales</taxon>
        <taxon>Pyriculariaceae</taxon>
        <taxon>Pyricularia</taxon>
    </lineage>
</organism>
<gene>
    <name evidence="2" type="ORF">PgNI_03574</name>
</gene>
<evidence type="ECO:0008006" key="3">
    <source>
        <dbReference type="Google" id="ProtNLM"/>
    </source>
</evidence>
<dbReference type="RefSeq" id="XP_030984416.1">
    <property type="nucleotide sequence ID" value="XM_031123628.1"/>
</dbReference>
<dbReference type="PANTHER" id="PTHR37475:SF1">
    <property type="entry name" value="ZYGOTE-SPECIFIC PROTEIN"/>
    <property type="match status" value="1"/>
</dbReference>
<reference evidence="2" key="2">
    <citation type="submission" date="2019-10" db="EMBL/GenBank/DDBJ databases">
        <authorList>
            <consortium name="NCBI Genome Project"/>
        </authorList>
    </citation>
    <scope>NUCLEOTIDE SEQUENCE</scope>
    <source>
        <strain evidence="2">NI907</strain>
    </source>
</reference>
<evidence type="ECO:0000313" key="2">
    <source>
        <dbReference type="RefSeq" id="XP_030984416.1"/>
    </source>
</evidence>
<name>A0A6P8BB77_PYRGI</name>
<sequence>MPYSSFPPEYKVKHWHAINHPQTSSIYLPYIPFAIHRINAIVTLTIDCPLSRGLFSRRSYIDFIMHHLTIAKAITATAILSGPALAGPGAYGVCQAGCCAVVMACYAAAGATWGATAGATAPATVVACNTAFGACQASCHAALIFPIP</sequence>
<dbReference type="AlphaFoldDB" id="A0A6P8BB77"/>